<dbReference type="EMBL" id="BDDD01002344">
    <property type="protein sequence ID" value="GAV81178.1"/>
    <property type="molecule type" value="Genomic_DNA"/>
</dbReference>
<keyword evidence="3" id="KW-1185">Reference proteome</keyword>
<dbReference type="PANTHER" id="PTHR31672">
    <property type="entry name" value="BNACNNG10540D PROTEIN"/>
    <property type="match status" value="1"/>
</dbReference>
<accession>A0A1Q3CM95</accession>
<dbReference type="Pfam" id="PF00646">
    <property type="entry name" value="F-box"/>
    <property type="match status" value="1"/>
</dbReference>
<name>A0A1Q3CM95_CEPFO</name>
<dbReference type="InterPro" id="IPR017451">
    <property type="entry name" value="F-box-assoc_interact_dom"/>
</dbReference>
<dbReference type="PANTHER" id="PTHR31672:SF10">
    <property type="entry name" value="F-BOX DOMAIN-CONTAINING PROTEIN"/>
    <property type="match status" value="1"/>
</dbReference>
<dbReference type="NCBIfam" id="TIGR01640">
    <property type="entry name" value="F_box_assoc_1"/>
    <property type="match status" value="1"/>
</dbReference>
<dbReference type="SUPFAM" id="SSF81383">
    <property type="entry name" value="F-box domain"/>
    <property type="match status" value="1"/>
</dbReference>
<dbReference type="AlphaFoldDB" id="A0A1Q3CM95"/>
<dbReference type="STRING" id="3775.A0A1Q3CM95"/>
<gene>
    <name evidence="2" type="ORF">CFOL_v3_24637</name>
</gene>
<dbReference type="InParanoid" id="A0A1Q3CM95"/>
<sequence>MAYRRDMPEDMKIEIMLMLPVKSLLRFRCLSKSWCSLFQTPYFKTQHYLKRTSLSDTNNNHANPSVFLCRPRYYHYVHLSMLDHTLTRKQDIRLSFPIIDLCYGNGLICFWNYNMMTLWNPATREFKLLQPPCIPNLKPKKFNRITQIGFNSKTNDYKVLCIWISFHDKRFSVTQQSSLYSLNADSWKETRFDFSVRRSNRTFNIVNCVHYCASRTDNCIVAFDMADEVFWKLSMPPFELSSNYGCDFVGVLNGNLAVVSSAYVEWINRKGTKISVDIWVMKEYGVQESWTKQFTIGPISSHYSSMGLWKKGGLFLCNPLITLYVYDPDTQKIEKLQVDSLPLIEKIFNYTESLVSLHGRQEREDERFVRLPTQSGDT</sequence>
<comment type="caution">
    <text evidence="2">The sequence shown here is derived from an EMBL/GenBank/DDBJ whole genome shotgun (WGS) entry which is preliminary data.</text>
</comment>
<dbReference type="SUPFAM" id="SSF50965">
    <property type="entry name" value="Galactose oxidase, central domain"/>
    <property type="match status" value="1"/>
</dbReference>
<dbReference type="Proteomes" id="UP000187406">
    <property type="component" value="Unassembled WGS sequence"/>
</dbReference>
<dbReference type="InterPro" id="IPR013187">
    <property type="entry name" value="F-box-assoc_dom_typ3"/>
</dbReference>
<protein>
    <submittedName>
        <fullName evidence="2">F-box domain-containing protein</fullName>
    </submittedName>
</protein>
<proteinExistence type="predicted"/>
<dbReference type="InterPro" id="IPR036047">
    <property type="entry name" value="F-box-like_dom_sf"/>
</dbReference>
<dbReference type="InterPro" id="IPR050796">
    <property type="entry name" value="SCF_F-box_component"/>
</dbReference>
<evidence type="ECO:0000313" key="2">
    <source>
        <dbReference type="EMBL" id="GAV81178.1"/>
    </source>
</evidence>
<dbReference type="SMART" id="SM00256">
    <property type="entry name" value="FBOX"/>
    <property type="match status" value="1"/>
</dbReference>
<organism evidence="2 3">
    <name type="scientific">Cephalotus follicularis</name>
    <name type="common">Albany pitcher plant</name>
    <dbReference type="NCBI Taxonomy" id="3775"/>
    <lineage>
        <taxon>Eukaryota</taxon>
        <taxon>Viridiplantae</taxon>
        <taxon>Streptophyta</taxon>
        <taxon>Embryophyta</taxon>
        <taxon>Tracheophyta</taxon>
        <taxon>Spermatophyta</taxon>
        <taxon>Magnoliopsida</taxon>
        <taxon>eudicotyledons</taxon>
        <taxon>Gunneridae</taxon>
        <taxon>Pentapetalae</taxon>
        <taxon>rosids</taxon>
        <taxon>fabids</taxon>
        <taxon>Oxalidales</taxon>
        <taxon>Cephalotaceae</taxon>
        <taxon>Cephalotus</taxon>
    </lineage>
</organism>
<evidence type="ECO:0000313" key="3">
    <source>
        <dbReference type="Proteomes" id="UP000187406"/>
    </source>
</evidence>
<dbReference type="Pfam" id="PF08268">
    <property type="entry name" value="FBA_3"/>
    <property type="match status" value="1"/>
</dbReference>
<dbReference type="InterPro" id="IPR001810">
    <property type="entry name" value="F-box_dom"/>
</dbReference>
<reference evidence="3" key="1">
    <citation type="submission" date="2016-04" db="EMBL/GenBank/DDBJ databases">
        <title>Cephalotus genome sequencing.</title>
        <authorList>
            <person name="Fukushima K."/>
            <person name="Hasebe M."/>
            <person name="Fang X."/>
        </authorList>
    </citation>
    <scope>NUCLEOTIDE SEQUENCE [LARGE SCALE GENOMIC DNA]</scope>
    <source>
        <strain evidence="3">cv. St1</strain>
    </source>
</reference>
<evidence type="ECO:0000259" key="1">
    <source>
        <dbReference type="SMART" id="SM00256"/>
    </source>
</evidence>
<feature type="domain" description="F-box" evidence="1">
    <location>
        <begin position="7"/>
        <end position="47"/>
    </location>
</feature>
<dbReference type="InterPro" id="IPR011043">
    <property type="entry name" value="Gal_Oxase/kelch_b-propeller"/>
</dbReference>
<dbReference type="OrthoDB" id="1867629at2759"/>